<keyword evidence="2" id="KW-1185">Reference proteome</keyword>
<organism evidence="1 2">
    <name type="scientific">Lactiplantibacillus pentosus</name>
    <name type="common">Lactobacillus pentosus</name>
    <dbReference type="NCBI Taxonomy" id="1589"/>
    <lineage>
        <taxon>Bacteria</taxon>
        <taxon>Bacillati</taxon>
        <taxon>Bacillota</taxon>
        <taxon>Bacilli</taxon>
        <taxon>Lactobacillales</taxon>
        <taxon>Lactobacillaceae</taxon>
        <taxon>Lactiplantibacillus</taxon>
    </lineage>
</organism>
<evidence type="ECO:0000313" key="2">
    <source>
        <dbReference type="Proteomes" id="UP000238378"/>
    </source>
</evidence>
<comment type="caution">
    <text evidence="1">The sequence shown here is derived from an EMBL/GenBank/DDBJ whole genome shotgun (WGS) entry which is preliminary data.</text>
</comment>
<protein>
    <submittedName>
        <fullName evidence="1">Uncharacterized protein</fullName>
    </submittedName>
</protein>
<dbReference type="EMBL" id="PVOB01000017">
    <property type="protein sequence ID" value="PRO96048.1"/>
    <property type="molecule type" value="Genomic_DNA"/>
</dbReference>
<reference evidence="1 2" key="1">
    <citation type="submission" date="2018-03" db="EMBL/GenBank/DDBJ databases">
        <title>Draft Genome Sequences of six Lactobacillus pentosus Strains Isolated from Brines of Traditionally Fermented Spanish-Style Green Table Olives.</title>
        <authorList>
            <person name="Calero-Delgado B."/>
            <person name="Martin-Platero A.M."/>
            <person name="Perez-Pulido A.J."/>
            <person name="Benitez-Cabello A."/>
            <person name="Casimiro-Soriguer C.S."/>
            <person name="Martinez-Bueno M."/>
            <person name="Arroyo-Lopez F.N."/>
            <person name="Rodriguez-Gomez F."/>
            <person name="Bautista-Gallego J."/>
            <person name="Garrido-Fernandez A."/>
            <person name="Jimenez-Diaz R."/>
        </authorList>
    </citation>
    <scope>NUCLEOTIDE SEQUENCE [LARGE SCALE GENOMIC DNA]</scope>
    <source>
        <strain evidence="1 2">IG2</strain>
    </source>
</reference>
<gene>
    <name evidence="1" type="ORF">C6Y08_01440</name>
</gene>
<proteinExistence type="predicted"/>
<accession>A0ABX5D583</accession>
<name>A0ABX5D583_LACPE</name>
<sequence length="82" mass="9433">MWFNRFIRSFGAMAVFTRKAVVRMQYTAPILGKVSSHASLVLVWISGRKIRLPNLSRFQKQIKNIAHKLSKVLTGRHLINVV</sequence>
<dbReference type="Proteomes" id="UP000238378">
    <property type="component" value="Unassembled WGS sequence"/>
</dbReference>
<evidence type="ECO:0000313" key="1">
    <source>
        <dbReference type="EMBL" id="PRO96048.1"/>
    </source>
</evidence>